<feature type="domain" description="DUF7092" evidence="9">
    <location>
        <begin position="4"/>
        <end position="79"/>
    </location>
</feature>
<dbReference type="InterPro" id="IPR055518">
    <property type="entry name" value="DUF7092"/>
</dbReference>
<dbReference type="AlphaFoldDB" id="A0A562V6Z4"/>
<dbReference type="Gene3D" id="3.30.2010.10">
    <property type="entry name" value="Metalloproteases ('zincins'), catalytic domain"/>
    <property type="match status" value="1"/>
</dbReference>
<dbReference type="CDD" id="cd07332">
    <property type="entry name" value="M48C_Oma1_like"/>
    <property type="match status" value="1"/>
</dbReference>
<evidence type="ECO:0000259" key="9">
    <source>
        <dbReference type="Pfam" id="PF23368"/>
    </source>
</evidence>
<evidence type="ECO:0000259" key="8">
    <source>
        <dbReference type="Pfam" id="PF01435"/>
    </source>
</evidence>
<evidence type="ECO:0000256" key="7">
    <source>
        <dbReference type="SAM" id="Phobius"/>
    </source>
</evidence>
<protein>
    <submittedName>
        <fullName evidence="10">Peptidase M48-like protein</fullName>
    </submittedName>
</protein>
<sequence length="344" mass="37936">MSQVRGYYFDGRSSVRRTVSLVREGDELHLQGDGVDRRYPLAGICVAPPVGTVRRSLRFPDGSLCEVINDTPFDELLEREGTGLFQRLLHRWERNLFLVVLSLLVTVAVLAGFIKYGIPSLAKHVALAVPPATERTLGNETLAMLDKLVMKPSALPADRRQAVGALFRRMQPDLPGGREYRLEFRASDRLGANAFALPSGIIVVTDGMVRLARSDDEIAAVLAHEAGHVRYRHALRHVLQNSGTGLLIAAITGDILSITSLSATLPTALIDAKYSRDFEREADDAAVAFMKLRNIRPKVYADMLARLQAEHDRRNGGKEKGGGVSDYFSSHPVTAERIRRVMGE</sequence>
<keyword evidence="1 6" id="KW-0645">Protease</keyword>
<dbReference type="GO" id="GO:0004222">
    <property type="term" value="F:metalloendopeptidase activity"/>
    <property type="evidence" value="ECO:0007669"/>
    <property type="project" value="InterPro"/>
</dbReference>
<comment type="similarity">
    <text evidence="6">Belongs to the peptidase M48 family.</text>
</comment>
<keyword evidence="4 6" id="KW-0862">Zinc</keyword>
<dbReference type="GO" id="GO:0016020">
    <property type="term" value="C:membrane"/>
    <property type="evidence" value="ECO:0007669"/>
    <property type="project" value="TreeGrafter"/>
</dbReference>
<proteinExistence type="inferred from homology"/>
<comment type="caution">
    <text evidence="10">The sequence shown here is derived from an EMBL/GenBank/DDBJ whole genome shotgun (WGS) entry which is preliminary data.</text>
</comment>
<organism evidence="10 11">
    <name type="scientific">Geobacter argillaceus</name>
    <dbReference type="NCBI Taxonomy" id="345631"/>
    <lineage>
        <taxon>Bacteria</taxon>
        <taxon>Pseudomonadati</taxon>
        <taxon>Thermodesulfobacteriota</taxon>
        <taxon>Desulfuromonadia</taxon>
        <taxon>Geobacterales</taxon>
        <taxon>Geobacteraceae</taxon>
        <taxon>Geobacter</taxon>
    </lineage>
</organism>
<accession>A0A562V6Z4</accession>
<evidence type="ECO:0000256" key="5">
    <source>
        <dbReference type="ARBA" id="ARBA00023049"/>
    </source>
</evidence>
<evidence type="ECO:0000256" key="2">
    <source>
        <dbReference type="ARBA" id="ARBA00022723"/>
    </source>
</evidence>
<dbReference type="InterPro" id="IPR001915">
    <property type="entry name" value="Peptidase_M48"/>
</dbReference>
<evidence type="ECO:0000256" key="4">
    <source>
        <dbReference type="ARBA" id="ARBA00022833"/>
    </source>
</evidence>
<name>A0A562V6Z4_9BACT</name>
<dbReference type="GO" id="GO:0051603">
    <property type="term" value="P:proteolysis involved in protein catabolic process"/>
    <property type="evidence" value="ECO:0007669"/>
    <property type="project" value="TreeGrafter"/>
</dbReference>
<reference evidence="10 11" key="1">
    <citation type="submission" date="2019-07" db="EMBL/GenBank/DDBJ databases">
        <title>Genomic Encyclopedia of Archaeal and Bacterial Type Strains, Phase II (KMG-II): from individual species to whole genera.</title>
        <authorList>
            <person name="Goeker M."/>
        </authorList>
    </citation>
    <scope>NUCLEOTIDE SEQUENCE [LARGE SCALE GENOMIC DNA]</scope>
    <source>
        <strain evidence="10 11">ATCC BAA-1139</strain>
    </source>
</reference>
<evidence type="ECO:0000256" key="6">
    <source>
        <dbReference type="RuleBase" id="RU003983"/>
    </source>
</evidence>
<evidence type="ECO:0000256" key="3">
    <source>
        <dbReference type="ARBA" id="ARBA00022801"/>
    </source>
</evidence>
<keyword evidence="2" id="KW-0479">Metal-binding</keyword>
<gene>
    <name evidence="10" type="ORF">JN12_03767</name>
</gene>
<keyword evidence="5 6" id="KW-0482">Metalloprotease</keyword>
<keyword evidence="7" id="KW-0472">Membrane</keyword>
<dbReference type="RefSeq" id="WP_145025670.1">
    <property type="nucleotide sequence ID" value="NZ_VLLN01000037.1"/>
</dbReference>
<dbReference type="GO" id="GO:0046872">
    <property type="term" value="F:metal ion binding"/>
    <property type="evidence" value="ECO:0007669"/>
    <property type="project" value="UniProtKB-KW"/>
</dbReference>
<keyword evidence="11" id="KW-1185">Reference proteome</keyword>
<dbReference type="PANTHER" id="PTHR22726">
    <property type="entry name" value="METALLOENDOPEPTIDASE OMA1"/>
    <property type="match status" value="1"/>
</dbReference>
<dbReference type="OrthoDB" id="9810445at2"/>
<comment type="cofactor">
    <cofactor evidence="6">
        <name>Zn(2+)</name>
        <dbReference type="ChEBI" id="CHEBI:29105"/>
    </cofactor>
    <text evidence="6">Binds 1 zinc ion per subunit.</text>
</comment>
<dbReference type="Pfam" id="PF01435">
    <property type="entry name" value="Peptidase_M48"/>
    <property type="match status" value="1"/>
</dbReference>
<dbReference type="PANTHER" id="PTHR22726:SF1">
    <property type="entry name" value="METALLOENDOPEPTIDASE OMA1, MITOCHONDRIAL"/>
    <property type="match status" value="1"/>
</dbReference>
<evidence type="ECO:0000313" key="11">
    <source>
        <dbReference type="Proteomes" id="UP000319449"/>
    </source>
</evidence>
<dbReference type="InterPro" id="IPR051156">
    <property type="entry name" value="Mito/Outer_Membr_Metalloprot"/>
</dbReference>
<feature type="domain" description="Peptidase M48" evidence="8">
    <location>
        <begin position="184"/>
        <end position="341"/>
    </location>
</feature>
<keyword evidence="7" id="KW-0812">Transmembrane</keyword>
<dbReference type="EMBL" id="VLLN01000037">
    <property type="protein sequence ID" value="TWJ13653.1"/>
    <property type="molecule type" value="Genomic_DNA"/>
</dbReference>
<keyword evidence="7" id="KW-1133">Transmembrane helix</keyword>
<feature type="transmembrane region" description="Helical" evidence="7">
    <location>
        <begin position="96"/>
        <end position="118"/>
    </location>
</feature>
<dbReference type="Proteomes" id="UP000319449">
    <property type="component" value="Unassembled WGS sequence"/>
</dbReference>
<dbReference type="Pfam" id="PF23368">
    <property type="entry name" value="DUF7092"/>
    <property type="match status" value="1"/>
</dbReference>
<evidence type="ECO:0000256" key="1">
    <source>
        <dbReference type="ARBA" id="ARBA00022670"/>
    </source>
</evidence>
<evidence type="ECO:0000313" key="10">
    <source>
        <dbReference type="EMBL" id="TWJ13653.1"/>
    </source>
</evidence>
<keyword evidence="3 6" id="KW-0378">Hydrolase</keyword>